<gene>
    <name evidence="1" type="ORF">CPELLU_LOCUS4583</name>
</gene>
<dbReference type="EMBL" id="CAJVQA010002435">
    <property type="protein sequence ID" value="CAG8547331.1"/>
    <property type="molecule type" value="Genomic_DNA"/>
</dbReference>
<organism evidence="1 2">
    <name type="scientific">Cetraspora pellucida</name>
    <dbReference type="NCBI Taxonomy" id="1433469"/>
    <lineage>
        <taxon>Eukaryota</taxon>
        <taxon>Fungi</taxon>
        <taxon>Fungi incertae sedis</taxon>
        <taxon>Mucoromycota</taxon>
        <taxon>Glomeromycotina</taxon>
        <taxon>Glomeromycetes</taxon>
        <taxon>Diversisporales</taxon>
        <taxon>Gigasporaceae</taxon>
        <taxon>Cetraspora</taxon>
    </lineage>
</organism>
<reference evidence="1" key="1">
    <citation type="submission" date="2021-06" db="EMBL/GenBank/DDBJ databases">
        <authorList>
            <person name="Kallberg Y."/>
            <person name="Tangrot J."/>
            <person name="Rosling A."/>
        </authorList>
    </citation>
    <scope>NUCLEOTIDE SEQUENCE</scope>
    <source>
        <strain evidence="1">FL966</strain>
    </source>
</reference>
<proteinExistence type="predicted"/>
<comment type="caution">
    <text evidence="1">The sequence shown here is derived from an EMBL/GenBank/DDBJ whole genome shotgun (WGS) entry which is preliminary data.</text>
</comment>
<sequence length="59" mass="6537">MSNPVNTSSRNMAVNAVLTVTEAETPEDPMDFEVPFLVFIKISTRLKSEEPPKSFSYGS</sequence>
<dbReference type="AlphaFoldDB" id="A0A9N9FPI3"/>
<name>A0A9N9FPI3_9GLOM</name>
<evidence type="ECO:0000313" key="2">
    <source>
        <dbReference type="Proteomes" id="UP000789759"/>
    </source>
</evidence>
<accession>A0A9N9FPI3</accession>
<protein>
    <submittedName>
        <fullName evidence="1">14329_t:CDS:1</fullName>
    </submittedName>
</protein>
<dbReference type="Proteomes" id="UP000789759">
    <property type="component" value="Unassembled WGS sequence"/>
</dbReference>
<keyword evidence="2" id="KW-1185">Reference proteome</keyword>
<evidence type="ECO:0000313" key="1">
    <source>
        <dbReference type="EMBL" id="CAG8547331.1"/>
    </source>
</evidence>